<evidence type="ECO:0000256" key="5">
    <source>
        <dbReference type="ARBA" id="ARBA00022692"/>
    </source>
</evidence>
<organism evidence="13">
    <name type="scientific">Caldithrix abyssi</name>
    <dbReference type="NCBI Taxonomy" id="187145"/>
    <lineage>
        <taxon>Bacteria</taxon>
        <taxon>Pseudomonadati</taxon>
        <taxon>Calditrichota</taxon>
        <taxon>Calditrichia</taxon>
        <taxon>Calditrichales</taxon>
        <taxon>Calditrichaceae</taxon>
        <taxon>Caldithrix</taxon>
    </lineage>
</organism>
<dbReference type="GO" id="GO:0016763">
    <property type="term" value="F:pentosyltransferase activity"/>
    <property type="evidence" value="ECO:0007669"/>
    <property type="project" value="InterPro"/>
</dbReference>
<evidence type="ECO:0000256" key="6">
    <source>
        <dbReference type="ARBA" id="ARBA00022960"/>
    </source>
</evidence>
<evidence type="ECO:0000256" key="2">
    <source>
        <dbReference type="ARBA" id="ARBA00022519"/>
    </source>
</evidence>
<keyword evidence="6" id="KW-0133">Cell shape</keyword>
<dbReference type="Gene3D" id="1.10.3810.10">
    <property type="entry name" value="Biosynthetic peptidoglycan transglycosylase-like"/>
    <property type="match status" value="1"/>
</dbReference>
<dbReference type="Pfam" id="PF00912">
    <property type="entry name" value="Transgly"/>
    <property type="match status" value="1"/>
</dbReference>
<evidence type="ECO:0000256" key="9">
    <source>
        <dbReference type="ARBA" id="ARBA00023136"/>
    </source>
</evidence>
<sequence length="262" mass="31027">MNTIHVWWQKAAPKKRPVRYILYSALLVILSIFMLYIYIVLTLPDVRGLARHNPKSWAMLEMRKARTLAAGKKWRKRQYWVRFTDIPALLKKAVRITEDASFYQHRGIDTEEIINSFKKNWQSGRPVRGGSTITQQLAKNLYLSTEKSYWRKIKEYFIARELEKHLSKKRIFHIYLNIIELGPGIFGVEAAARYYFGRSVSSLSLEQIIRVTAVIPKPLKVRPDSKNRWLLWKCRWIVTKLRQYGYISSEQYKTTLSVFKPK</sequence>
<evidence type="ECO:0000256" key="8">
    <source>
        <dbReference type="ARBA" id="ARBA00022989"/>
    </source>
</evidence>
<dbReference type="InterPro" id="IPR036950">
    <property type="entry name" value="PBP_transglycosylase"/>
</dbReference>
<evidence type="ECO:0000256" key="1">
    <source>
        <dbReference type="ARBA" id="ARBA00022475"/>
    </source>
</evidence>
<dbReference type="Proteomes" id="UP000885771">
    <property type="component" value="Unassembled WGS sequence"/>
</dbReference>
<feature type="transmembrane region" description="Helical" evidence="11">
    <location>
        <begin position="20"/>
        <end position="41"/>
    </location>
</feature>
<keyword evidence="3" id="KW-0328">Glycosyltransferase</keyword>
<keyword evidence="1" id="KW-1003">Cell membrane</keyword>
<dbReference type="GO" id="GO:0009252">
    <property type="term" value="P:peptidoglycan biosynthetic process"/>
    <property type="evidence" value="ECO:0007669"/>
    <property type="project" value="UniProtKB-KW"/>
</dbReference>
<keyword evidence="4" id="KW-0808">Transferase</keyword>
<dbReference type="GO" id="GO:0008360">
    <property type="term" value="P:regulation of cell shape"/>
    <property type="evidence" value="ECO:0007669"/>
    <property type="project" value="UniProtKB-KW"/>
</dbReference>
<gene>
    <name evidence="13" type="ORF">ENJ15_01500</name>
</gene>
<dbReference type="InterPro" id="IPR001264">
    <property type="entry name" value="Glyco_trans_51"/>
</dbReference>
<keyword evidence="2" id="KW-0997">Cell inner membrane</keyword>
<dbReference type="GO" id="GO:0071555">
    <property type="term" value="P:cell wall organization"/>
    <property type="evidence" value="ECO:0007669"/>
    <property type="project" value="UniProtKB-KW"/>
</dbReference>
<dbReference type="GO" id="GO:0016020">
    <property type="term" value="C:membrane"/>
    <property type="evidence" value="ECO:0007669"/>
    <property type="project" value="InterPro"/>
</dbReference>
<evidence type="ECO:0000256" key="3">
    <source>
        <dbReference type="ARBA" id="ARBA00022676"/>
    </source>
</evidence>
<dbReference type="PANTHER" id="PTHR30400:SF0">
    <property type="entry name" value="BIOSYNTHETIC PEPTIDOGLYCAN TRANSGLYCOSYLASE"/>
    <property type="match status" value="1"/>
</dbReference>
<dbReference type="GO" id="GO:0009274">
    <property type="term" value="C:peptidoglycan-based cell wall"/>
    <property type="evidence" value="ECO:0007669"/>
    <property type="project" value="InterPro"/>
</dbReference>
<dbReference type="InterPro" id="IPR023346">
    <property type="entry name" value="Lysozyme-like_dom_sf"/>
</dbReference>
<dbReference type="SUPFAM" id="SSF53955">
    <property type="entry name" value="Lysozyme-like"/>
    <property type="match status" value="1"/>
</dbReference>
<accession>A0A7V5VEF4</accession>
<dbReference type="NCBIfam" id="TIGR02070">
    <property type="entry name" value="mono_pep_trsgly"/>
    <property type="match status" value="1"/>
</dbReference>
<comment type="caution">
    <text evidence="13">The sequence shown here is derived from an EMBL/GenBank/DDBJ whole genome shotgun (WGS) entry which is preliminary data.</text>
</comment>
<evidence type="ECO:0000259" key="12">
    <source>
        <dbReference type="Pfam" id="PF00912"/>
    </source>
</evidence>
<dbReference type="InterPro" id="IPR011812">
    <property type="entry name" value="Pep_trsgly"/>
</dbReference>
<proteinExistence type="predicted"/>
<dbReference type="PANTHER" id="PTHR30400">
    <property type="entry name" value="MONOFUNCTIONAL BIOSYNTHETIC PEPTIDOGLYCAN TRANSGLYCOSYLASE"/>
    <property type="match status" value="1"/>
</dbReference>
<evidence type="ECO:0000313" key="13">
    <source>
        <dbReference type="EMBL" id="HHM01658.1"/>
    </source>
</evidence>
<evidence type="ECO:0000256" key="7">
    <source>
        <dbReference type="ARBA" id="ARBA00022984"/>
    </source>
</evidence>
<keyword evidence="5 11" id="KW-0812">Transmembrane</keyword>
<name>A0A7V5VEF4_CALAY</name>
<dbReference type="AlphaFoldDB" id="A0A7V5VEF4"/>
<evidence type="ECO:0000256" key="4">
    <source>
        <dbReference type="ARBA" id="ARBA00022679"/>
    </source>
</evidence>
<evidence type="ECO:0000256" key="10">
    <source>
        <dbReference type="ARBA" id="ARBA00023316"/>
    </source>
</evidence>
<keyword evidence="10" id="KW-0961">Cell wall biogenesis/degradation</keyword>
<reference evidence="13" key="1">
    <citation type="journal article" date="2020" name="mSystems">
        <title>Genome- and Community-Level Interaction Insights into Carbon Utilization and Element Cycling Functions of Hydrothermarchaeota in Hydrothermal Sediment.</title>
        <authorList>
            <person name="Zhou Z."/>
            <person name="Liu Y."/>
            <person name="Xu W."/>
            <person name="Pan J."/>
            <person name="Luo Z.H."/>
            <person name="Li M."/>
        </authorList>
    </citation>
    <scope>NUCLEOTIDE SEQUENCE [LARGE SCALE GENOMIC DNA]</scope>
    <source>
        <strain evidence="13">HyVt-460</strain>
    </source>
</reference>
<protein>
    <submittedName>
        <fullName evidence="13">Monofunctional biosynthetic peptidoglycan transglycosylase</fullName>
    </submittedName>
</protein>
<keyword evidence="7" id="KW-0573">Peptidoglycan synthesis</keyword>
<evidence type="ECO:0000256" key="11">
    <source>
        <dbReference type="SAM" id="Phobius"/>
    </source>
</evidence>
<keyword evidence="8 11" id="KW-1133">Transmembrane helix</keyword>
<keyword evidence="9 11" id="KW-0472">Membrane</keyword>
<dbReference type="EMBL" id="DRLI01000055">
    <property type="protein sequence ID" value="HHM01658.1"/>
    <property type="molecule type" value="Genomic_DNA"/>
</dbReference>
<feature type="domain" description="Glycosyl transferase family 51" evidence="12">
    <location>
        <begin position="75"/>
        <end position="235"/>
    </location>
</feature>